<evidence type="ECO:0000259" key="3">
    <source>
        <dbReference type="PROSITE" id="PS50853"/>
    </source>
</evidence>
<name>A0A8S3QX60_MYTED</name>
<keyword evidence="1" id="KW-0677">Repeat</keyword>
<dbReference type="Gene3D" id="3.40.50.300">
    <property type="entry name" value="P-loop containing nucleotide triphosphate hydrolases"/>
    <property type="match status" value="2"/>
</dbReference>
<feature type="region of interest" description="Disordered" evidence="2">
    <location>
        <begin position="1121"/>
        <end position="1140"/>
    </location>
</feature>
<dbReference type="InterPro" id="IPR032171">
    <property type="entry name" value="COR-A"/>
</dbReference>
<feature type="compositionally biased region" description="Polar residues" evidence="2">
    <location>
        <begin position="1068"/>
        <end position="1084"/>
    </location>
</feature>
<dbReference type="EMBL" id="CAJPWZ010000817">
    <property type="protein sequence ID" value="CAG2201023.1"/>
    <property type="molecule type" value="Genomic_DNA"/>
</dbReference>
<reference evidence="4" key="1">
    <citation type="submission" date="2021-03" db="EMBL/GenBank/DDBJ databases">
        <authorList>
            <person name="Bekaert M."/>
        </authorList>
    </citation>
    <scope>NUCLEOTIDE SEQUENCE</scope>
</reference>
<dbReference type="SUPFAM" id="SSF49265">
    <property type="entry name" value="Fibronectin type III"/>
    <property type="match status" value="1"/>
</dbReference>
<dbReference type="Proteomes" id="UP000683360">
    <property type="component" value="Unassembled WGS sequence"/>
</dbReference>
<dbReference type="OrthoDB" id="10252328at2759"/>
<dbReference type="Gene3D" id="1.10.10.10">
    <property type="entry name" value="Winged helix-like DNA-binding domain superfamily/Winged helix DNA-binding domain"/>
    <property type="match status" value="1"/>
</dbReference>
<sequence>MDVPDECLSYELDHQPPGINNLPVMTFSSKDVMEDVNGRRMYTLKNLLPETKYAFKLRSIYKDAKSHYSDLKTKQTLKEAPRKFDIIDWTDCSMTIEWFMKVPHESISYELDHRPPGIDNLPVRTFSSTDVEEDVNGRRFYTLKNLLPETKYAFKLRYSYKEAKSHYSDSKTKQTLKEALPEAIRKLSEEDKARYNKLLQSEISEKRYFVRVMIVGKETVGKTCLMRRLLKEKISDVTSTDGVDIVVRRCKINIEDGEWTIGKEINDDKVGRIKRAQNQKAEKKNFQHMQVQTKNINKSHSVDMSTDEKDTTTDAEVNMDKSDDKMESPLVIHKDLATVAKVNIDEKENTNKSSSSVMSKNLVSNTQIGIDKKEDTKKSESLLIPGNLVIGTKVGLQINEDTNESSLVMPEDLMSNVFSKSAENTLSNLYALCELWDFAGQKEFYATHQAFLTSSAVYLVVADMKDDISKQGLNQCFADFSHIGEYVDFWFESIHCHRTADLQTNNEHFDPPILLVFTGKDKYNNEAEFKKREKELHDQINNVFGYKSKFHHLHQKFYLSNTMDTDEVFANLRYAISESARKMKNWGNAFPLKWVLLEHLIEINKNQGNHFINFTDMTKLAKHREINILDKKELLLFLRFQHNVGNIMFFEDIRDLIILKPQWLADAFRCLVSDRLDTSSLHHCKDWTLFHQQGKISESLIIELFKSKDESQFSGQIKNLNKVMEKLDIIVKIKGSIYYIMPSMMPSSTFDEVSQLFGIFNENCKKTSWLCFKFDFLPPSLFNHISAWFIKKYNPTEINSGLALYRGICMLDIDESGCEKILVTMSTDIIALQVVSFSEQAEGLGNICSDIYSEVGQFIENMKERYNVKISFELNFKCSNGDYYENTFKYSTLKTIQECYCQQHRKAHRSEQIYLPWMKAEVENIPDHRATNRRKQENLNSNNSNAVNISETKEAMNERLDNYVIQQCSTTEPDGSSNAVNISETEEDIGDLPHNSVNQQCSTTEPDDNSTCSNAVNISETKEETDELSDISVNKQSSTTESDDNSNAVNLFETKEEIDVLPGYSVNQQSSATESDGVSNSNNIIKKEEEMGKPLDISTKQKCSTTEPEGLLNAETTIETKEEMSTPTDSSNNQDFSTTEPDGNVSMFIFNVHGLYYFETSS</sequence>
<dbReference type="InterPro" id="IPR039788">
    <property type="entry name" value="NOL4/NOL4L"/>
</dbReference>
<feature type="region of interest" description="Disordered" evidence="2">
    <location>
        <begin position="1068"/>
        <end position="1092"/>
    </location>
</feature>
<dbReference type="Gene3D" id="2.60.40.10">
    <property type="entry name" value="Immunoglobulins"/>
    <property type="match status" value="1"/>
</dbReference>
<dbReference type="SUPFAM" id="SSF52540">
    <property type="entry name" value="P-loop containing nucleoside triphosphate hydrolases"/>
    <property type="match status" value="1"/>
</dbReference>
<evidence type="ECO:0000256" key="2">
    <source>
        <dbReference type="SAM" id="MobiDB-lite"/>
    </source>
</evidence>
<dbReference type="CDD" id="cd00063">
    <property type="entry name" value="FN3"/>
    <property type="match status" value="1"/>
</dbReference>
<dbReference type="Pfam" id="PF16095">
    <property type="entry name" value="COR-A"/>
    <property type="match status" value="1"/>
</dbReference>
<feature type="compositionally biased region" description="Polar residues" evidence="2">
    <location>
        <begin position="995"/>
        <end position="1019"/>
    </location>
</feature>
<dbReference type="PROSITE" id="PS50853">
    <property type="entry name" value="FN3"/>
    <property type="match status" value="1"/>
</dbReference>
<keyword evidence="5" id="KW-1185">Reference proteome</keyword>
<protein>
    <recommendedName>
        <fullName evidence="3">Fibronectin type-III domain-containing protein</fullName>
    </recommendedName>
</protein>
<dbReference type="InterPro" id="IPR036116">
    <property type="entry name" value="FN3_sf"/>
</dbReference>
<evidence type="ECO:0000313" key="5">
    <source>
        <dbReference type="Proteomes" id="UP000683360"/>
    </source>
</evidence>
<dbReference type="PANTHER" id="PTHR12449:SF18">
    <property type="entry name" value="DEATH DOMAIN-CONTAINING PROTEIN"/>
    <property type="match status" value="1"/>
</dbReference>
<feature type="domain" description="Fibronectin type-III" evidence="3">
    <location>
        <begin position="80"/>
        <end position="178"/>
    </location>
</feature>
<dbReference type="InterPro" id="IPR027417">
    <property type="entry name" value="P-loop_NTPase"/>
</dbReference>
<dbReference type="PANTHER" id="PTHR12449">
    <property type="entry name" value="DEATH DOMAIN-CONTAINING PROTEIN"/>
    <property type="match status" value="1"/>
</dbReference>
<evidence type="ECO:0000256" key="1">
    <source>
        <dbReference type="ARBA" id="ARBA00022737"/>
    </source>
</evidence>
<evidence type="ECO:0000313" key="4">
    <source>
        <dbReference type="EMBL" id="CAG2201023.1"/>
    </source>
</evidence>
<dbReference type="InterPro" id="IPR036388">
    <property type="entry name" value="WH-like_DNA-bd_sf"/>
</dbReference>
<feature type="compositionally biased region" description="Polar residues" evidence="2">
    <location>
        <begin position="1031"/>
        <end position="1048"/>
    </location>
</feature>
<dbReference type="InterPro" id="IPR003961">
    <property type="entry name" value="FN3_dom"/>
</dbReference>
<feature type="compositionally biased region" description="Polar residues" evidence="2">
    <location>
        <begin position="1125"/>
        <end position="1140"/>
    </location>
</feature>
<dbReference type="InterPro" id="IPR013783">
    <property type="entry name" value="Ig-like_fold"/>
</dbReference>
<accession>A0A8S3QX60</accession>
<comment type="caution">
    <text evidence="4">The sequence shown here is derived from an EMBL/GenBank/DDBJ whole genome shotgun (WGS) entry which is preliminary data.</text>
</comment>
<organism evidence="4 5">
    <name type="scientific">Mytilus edulis</name>
    <name type="common">Blue mussel</name>
    <dbReference type="NCBI Taxonomy" id="6550"/>
    <lineage>
        <taxon>Eukaryota</taxon>
        <taxon>Metazoa</taxon>
        <taxon>Spiralia</taxon>
        <taxon>Lophotrochozoa</taxon>
        <taxon>Mollusca</taxon>
        <taxon>Bivalvia</taxon>
        <taxon>Autobranchia</taxon>
        <taxon>Pteriomorphia</taxon>
        <taxon>Mytilida</taxon>
        <taxon>Mytiloidea</taxon>
        <taxon>Mytilidae</taxon>
        <taxon>Mytilinae</taxon>
        <taxon>Mytilus</taxon>
    </lineage>
</organism>
<feature type="region of interest" description="Disordered" evidence="2">
    <location>
        <begin position="986"/>
        <end position="1048"/>
    </location>
</feature>
<dbReference type="Pfam" id="PF08477">
    <property type="entry name" value="Roc"/>
    <property type="match status" value="1"/>
</dbReference>
<gene>
    <name evidence="4" type="ORF">MEDL_15656</name>
</gene>
<proteinExistence type="predicted"/>
<dbReference type="AlphaFoldDB" id="A0A8S3QX60"/>